<gene>
    <name evidence="1" type="ORF">MJG53_012463</name>
</gene>
<keyword evidence="2" id="KW-1185">Reference proteome</keyword>
<organism evidence="1 2">
    <name type="scientific">Ovis ammon polii x Ovis aries</name>
    <dbReference type="NCBI Taxonomy" id="2918886"/>
    <lineage>
        <taxon>Eukaryota</taxon>
        <taxon>Metazoa</taxon>
        <taxon>Chordata</taxon>
        <taxon>Craniata</taxon>
        <taxon>Vertebrata</taxon>
        <taxon>Euteleostomi</taxon>
        <taxon>Mammalia</taxon>
        <taxon>Eutheria</taxon>
        <taxon>Laurasiatheria</taxon>
        <taxon>Artiodactyla</taxon>
        <taxon>Ruminantia</taxon>
        <taxon>Pecora</taxon>
        <taxon>Bovidae</taxon>
        <taxon>Caprinae</taxon>
        <taxon>Ovis</taxon>
    </lineage>
</organism>
<dbReference type="EMBL" id="CM043039">
    <property type="protein sequence ID" value="KAI4574287.1"/>
    <property type="molecule type" value="Genomic_DNA"/>
</dbReference>
<evidence type="ECO:0000313" key="2">
    <source>
        <dbReference type="Proteomes" id="UP001057279"/>
    </source>
</evidence>
<protein>
    <submittedName>
        <fullName evidence="1">Uncharacterized protein</fullName>
    </submittedName>
</protein>
<dbReference type="Proteomes" id="UP001057279">
    <property type="component" value="Linkage Group LG14"/>
</dbReference>
<comment type="caution">
    <text evidence="1">The sequence shown here is derived from an EMBL/GenBank/DDBJ whole genome shotgun (WGS) entry which is preliminary data.</text>
</comment>
<evidence type="ECO:0000313" key="1">
    <source>
        <dbReference type="EMBL" id="KAI4574287.1"/>
    </source>
</evidence>
<name>A0ACB9UNH5_9CETA</name>
<accession>A0ACB9UNH5</accession>
<sequence>MRLAPAARPRQLTERRGAGLPLREHAPAASDSSSVRGEACAPPPGFRARFDNRRTARHKGIPWVLPLVKGCSPRMSCADGFYKKTENNSELSWTVTVERGILERVMDDYILPGQIMTPRNLSLWSGFLIITKDNSRKAADEKDWRLRIANVFLVDAVCPTFEQKGHRDGIESDIPLSQDLNEGLEEKSHGIFIIITT</sequence>
<reference evidence="1" key="1">
    <citation type="submission" date="2022-03" db="EMBL/GenBank/DDBJ databases">
        <title>Genomic analyses of argali, domestic sheep and their hybrids provide insights into chromosomal evolution, heterosis and genetic basis of agronomic traits.</title>
        <authorList>
            <person name="Li M."/>
        </authorList>
    </citation>
    <scope>NUCLEOTIDE SEQUENCE</scope>
    <source>
        <strain evidence="1">F1 hybrid</strain>
    </source>
</reference>
<proteinExistence type="predicted"/>